<evidence type="ECO:0000313" key="3">
    <source>
        <dbReference type="Proteomes" id="UP000542125"/>
    </source>
</evidence>
<keyword evidence="3" id="KW-1185">Reference proteome</keyword>
<dbReference type="SMART" id="SM01236">
    <property type="entry name" value="Haem_oxygenase_2"/>
    <property type="match status" value="1"/>
</dbReference>
<protein>
    <recommendedName>
        <fullName evidence="4">Iron-containing redox enzyme family protein</fullName>
    </recommendedName>
</protein>
<dbReference type="EMBL" id="JACBYR010000001">
    <property type="protein sequence ID" value="NYE84494.1"/>
    <property type="molecule type" value="Genomic_DNA"/>
</dbReference>
<dbReference type="Pfam" id="PF14518">
    <property type="entry name" value="Haem_oxygenas_2"/>
    <property type="match status" value="1"/>
</dbReference>
<comment type="caution">
    <text evidence="2">The sequence shown here is derived from an EMBL/GenBank/DDBJ whole genome shotgun (WGS) entry which is preliminary data.</text>
</comment>
<feature type="region of interest" description="Disordered" evidence="1">
    <location>
        <begin position="407"/>
        <end position="427"/>
    </location>
</feature>
<proteinExistence type="predicted"/>
<dbReference type="Proteomes" id="UP000542125">
    <property type="component" value="Unassembled WGS sequence"/>
</dbReference>
<evidence type="ECO:0008006" key="4">
    <source>
        <dbReference type="Google" id="ProtNLM"/>
    </source>
</evidence>
<dbReference type="RefSeq" id="WP_373563294.1">
    <property type="nucleotide sequence ID" value="NZ_JACBYR010000001.1"/>
</dbReference>
<accession>A0A7Y9LM09</accession>
<evidence type="ECO:0000313" key="2">
    <source>
        <dbReference type="EMBL" id="NYE84494.1"/>
    </source>
</evidence>
<reference evidence="2 3" key="1">
    <citation type="submission" date="2020-07" db="EMBL/GenBank/DDBJ databases">
        <title>Genomic Encyclopedia of Type Strains, Phase IV (KMG-V): Genome sequencing to study the core and pangenomes of soil and plant-associated prokaryotes.</title>
        <authorList>
            <person name="Whitman W."/>
        </authorList>
    </citation>
    <scope>NUCLEOTIDE SEQUENCE [LARGE SCALE GENOMIC DNA]</scope>
    <source>
        <strain evidence="2 3">SAS40</strain>
    </source>
</reference>
<organism evidence="2 3">
    <name type="scientific">Pigmentiphaga litoralis</name>
    <dbReference type="NCBI Taxonomy" id="516702"/>
    <lineage>
        <taxon>Bacteria</taxon>
        <taxon>Pseudomonadati</taxon>
        <taxon>Pseudomonadota</taxon>
        <taxon>Betaproteobacteria</taxon>
        <taxon>Burkholderiales</taxon>
        <taxon>Alcaligenaceae</taxon>
        <taxon>Pigmentiphaga</taxon>
    </lineage>
</organism>
<dbReference type="AlphaFoldDB" id="A0A7Y9LM09"/>
<gene>
    <name evidence="2" type="ORF">FHW18_003765</name>
</gene>
<name>A0A7Y9LM09_9BURK</name>
<sequence>MGPARRIYDALSQAGFSSRQADAARDYLKDQLALARDLAPELPGDMHDVADALADQADRVGLQYRDYLAERKAGAPRRYFTTRAHALNFIRGVAPTKLVDGAWLYGLLNRSGDARYTPLVKTYLEELGDGVPGKNHVVLYNALLDSNDCNTWQTLNDDHFVQGAIQLALASHAEEFLPEIIGFNLGYEQLPLHLLITSYELNELGIDPYYFTLHVTIDNGSTGHAHRAVQGMLAAAPKMGDRDAYYQRVVNGYMLNSLGASTESVIRNYNLDAEMLDVMVRKADVGKLVHSDYCRVGGRSVTDWLAEPDQIPGFLAAMEKHGWIKRNQDPQNSRFWKLLQGERAEMFGVFDGYERQVIHDWIAGDALTHPAPRVEGQPAPTFPPRQLSFRARQRLFNTLAVHDEEATGMASADGGKGYAGKPGADGASEELREFEDQLASASTPAEARAHLIAWMSPALHHTEPGLLATRLFSRQLDATLV</sequence>
<evidence type="ECO:0000256" key="1">
    <source>
        <dbReference type="SAM" id="MobiDB-lite"/>
    </source>
</evidence>